<proteinExistence type="predicted"/>
<name>A0A266QBT6_9GAMM</name>
<dbReference type="Pfam" id="PF07277">
    <property type="entry name" value="SapC"/>
    <property type="match status" value="1"/>
</dbReference>
<dbReference type="InterPro" id="IPR010836">
    <property type="entry name" value="SapC"/>
</dbReference>
<keyword evidence="2" id="KW-1185">Reference proteome</keyword>
<evidence type="ECO:0000313" key="1">
    <source>
        <dbReference type="EMBL" id="OZY87305.1"/>
    </source>
</evidence>
<dbReference type="RefSeq" id="WP_078044391.1">
    <property type="nucleotide sequence ID" value="NZ_NHNI01000001.1"/>
</dbReference>
<protein>
    <submittedName>
        <fullName evidence="1">Peptide ABC transporter permease</fullName>
    </submittedName>
</protein>
<dbReference type="Proteomes" id="UP000216101">
    <property type="component" value="Unassembled WGS sequence"/>
</dbReference>
<evidence type="ECO:0000313" key="2">
    <source>
        <dbReference type="Proteomes" id="UP000216101"/>
    </source>
</evidence>
<comment type="caution">
    <text evidence="1">The sequence shown here is derived from an EMBL/GenBank/DDBJ whole genome shotgun (WGS) entry which is preliminary data.</text>
</comment>
<reference evidence="2" key="1">
    <citation type="submission" date="2017-05" db="EMBL/GenBank/DDBJ databases">
        <authorList>
            <person name="Barney B.M."/>
        </authorList>
    </citation>
    <scope>NUCLEOTIDE SEQUENCE [LARGE SCALE GENOMIC DNA]</scope>
    <source>
        <strain evidence="2">PSBB022</strain>
    </source>
</reference>
<dbReference type="EMBL" id="NHNI01000001">
    <property type="protein sequence ID" value="OZY87305.1"/>
    <property type="molecule type" value="Genomic_DNA"/>
</dbReference>
<sequence>MAKHVLLNNIAHKDLKIITQYSARFGDNLGSTLTFPTEFGDIQREYPILFRKESANGKFQSVVLLGFKPDENLFLDEFRGWQADYIPAVIERGPFLIGFQDQRVDGGSERAPVVHVDLDNPRVSEIEGKAVFLEHGGISPYLDRINQLLLRIYEGMQISDAMFDAFLALDLLEPVTLEIQINEREQYCLQGNYTISASKLAALGDKDIAHLHRSGFLRCAYLAMESLGNIQRLIQLKNTRT</sequence>
<dbReference type="AlphaFoldDB" id="A0A266QBT6"/>
<accession>A0A266QBT6</accession>
<organism evidence="1 2">
    <name type="scientific">Cellvibrio mixtus</name>
    <dbReference type="NCBI Taxonomy" id="39650"/>
    <lineage>
        <taxon>Bacteria</taxon>
        <taxon>Pseudomonadati</taxon>
        <taxon>Pseudomonadota</taxon>
        <taxon>Gammaproteobacteria</taxon>
        <taxon>Cellvibrionales</taxon>
        <taxon>Cellvibrionaceae</taxon>
        <taxon>Cellvibrio</taxon>
    </lineage>
</organism>
<gene>
    <name evidence="1" type="ORF">CBP51_10095</name>
</gene>